<reference evidence="3" key="1">
    <citation type="journal article" date="2017" name="Front. Plant Sci.">
        <title>Climate Clever Clovers: New Paradigm to Reduce the Environmental Footprint of Ruminants by Breeding Low Methanogenic Forages Utilizing Haplotype Variation.</title>
        <authorList>
            <person name="Kaur P."/>
            <person name="Appels R."/>
            <person name="Bayer P.E."/>
            <person name="Keeble-Gagnere G."/>
            <person name="Wang J."/>
            <person name="Hirakawa H."/>
            <person name="Shirasawa K."/>
            <person name="Vercoe P."/>
            <person name="Stefanova K."/>
            <person name="Durmic Z."/>
            <person name="Nichols P."/>
            <person name="Revell C."/>
            <person name="Isobe S.N."/>
            <person name="Edwards D."/>
            <person name="Erskine W."/>
        </authorList>
    </citation>
    <scope>NUCLEOTIDE SEQUENCE [LARGE SCALE GENOMIC DNA]</scope>
    <source>
        <strain evidence="3">cv. Daliak</strain>
    </source>
</reference>
<gene>
    <name evidence="2" type="ORF">TSUD_106360</name>
</gene>
<sequence length="151" mass="15436">MSSGVWIRLIGIWKWKGGEAIGTCCGCGTGASIIARCMFGSGGTAGARIGQYVGGGEISEKDGEIGGGAKVVGPPHLQHVPVVGVVGFLGLDSPIYPTYAGSETQLASHYANMGGGGISGSDMIEKERKGFDDGVQPSVIQFCTSWALILN</sequence>
<evidence type="ECO:0000256" key="1">
    <source>
        <dbReference type="SAM" id="SignalP"/>
    </source>
</evidence>
<dbReference type="AlphaFoldDB" id="A0A2Z6MLV2"/>
<name>A0A2Z6MLV2_TRISU</name>
<evidence type="ECO:0000313" key="2">
    <source>
        <dbReference type="EMBL" id="GAU17136.1"/>
    </source>
</evidence>
<protein>
    <submittedName>
        <fullName evidence="2">Uncharacterized protein</fullName>
    </submittedName>
</protein>
<proteinExistence type="predicted"/>
<dbReference type="EMBL" id="DF973166">
    <property type="protein sequence ID" value="GAU17136.1"/>
    <property type="molecule type" value="Genomic_DNA"/>
</dbReference>
<organism evidence="2 3">
    <name type="scientific">Trifolium subterraneum</name>
    <name type="common">Subterranean clover</name>
    <dbReference type="NCBI Taxonomy" id="3900"/>
    <lineage>
        <taxon>Eukaryota</taxon>
        <taxon>Viridiplantae</taxon>
        <taxon>Streptophyta</taxon>
        <taxon>Embryophyta</taxon>
        <taxon>Tracheophyta</taxon>
        <taxon>Spermatophyta</taxon>
        <taxon>Magnoliopsida</taxon>
        <taxon>eudicotyledons</taxon>
        <taxon>Gunneridae</taxon>
        <taxon>Pentapetalae</taxon>
        <taxon>rosids</taxon>
        <taxon>fabids</taxon>
        <taxon>Fabales</taxon>
        <taxon>Fabaceae</taxon>
        <taxon>Papilionoideae</taxon>
        <taxon>50 kb inversion clade</taxon>
        <taxon>NPAAA clade</taxon>
        <taxon>Hologalegina</taxon>
        <taxon>IRL clade</taxon>
        <taxon>Trifolieae</taxon>
        <taxon>Trifolium</taxon>
    </lineage>
</organism>
<feature type="chain" id="PRO_5016373652" evidence="1">
    <location>
        <begin position="21"/>
        <end position="151"/>
    </location>
</feature>
<feature type="signal peptide" evidence="1">
    <location>
        <begin position="1"/>
        <end position="20"/>
    </location>
</feature>
<dbReference type="Proteomes" id="UP000242715">
    <property type="component" value="Unassembled WGS sequence"/>
</dbReference>
<accession>A0A2Z6MLV2</accession>
<keyword evidence="3" id="KW-1185">Reference proteome</keyword>
<evidence type="ECO:0000313" key="3">
    <source>
        <dbReference type="Proteomes" id="UP000242715"/>
    </source>
</evidence>
<keyword evidence="1" id="KW-0732">Signal</keyword>